<dbReference type="InterPro" id="IPR002731">
    <property type="entry name" value="ATPase_BadF"/>
</dbReference>
<evidence type="ECO:0000259" key="5">
    <source>
        <dbReference type="Pfam" id="PF01869"/>
    </source>
</evidence>
<gene>
    <name evidence="6" type="ORF">A2Y75_02060</name>
</gene>
<dbReference type="PANTHER" id="PTHR32329">
    <property type="entry name" value="BIFUNCTIONAL PROTEIN [INCLUDES 2-HYDROXYACYL-COA DEHYDRATASE (N-TER) AND ITS ACTIVATOR DOMAIN (C_TERM)-RELATED"/>
    <property type="match status" value="1"/>
</dbReference>
<accession>A0A1F2WTE8</accession>
<keyword evidence="4" id="KW-0411">Iron-sulfur</keyword>
<evidence type="ECO:0000256" key="2">
    <source>
        <dbReference type="ARBA" id="ARBA00022723"/>
    </source>
</evidence>
<dbReference type="EMBL" id="MELK01000006">
    <property type="protein sequence ID" value="OFW60093.1"/>
    <property type="molecule type" value="Genomic_DNA"/>
</dbReference>
<evidence type="ECO:0000256" key="4">
    <source>
        <dbReference type="ARBA" id="ARBA00023014"/>
    </source>
</evidence>
<dbReference type="SUPFAM" id="SSF53067">
    <property type="entry name" value="Actin-like ATPase domain"/>
    <property type="match status" value="1"/>
</dbReference>
<dbReference type="STRING" id="1797197.A2Y75_02060"/>
<protein>
    <recommendedName>
        <fullName evidence="5">ATPase BadF/BadG/BcrA/BcrD type domain-containing protein</fullName>
    </recommendedName>
</protein>
<dbReference type="GO" id="GO:0046872">
    <property type="term" value="F:metal ion binding"/>
    <property type="evidence" value="ECO:0007669"/>
    <property type="project" value="UniProtKB-KW"/>
</dbReference>
<organism evidence="6 7">
    <name type="scientific">Candidatus Solincola sediminis</name>
    <dbReference type="NCBI Taxonomy" id="1797199"/>
    <lineage>
        <taxon>Bacteria</taxon>
        <taxon>Bacillati</taxon>
        <taxon>Actinomycetota</taxon>
        <taxon>Candidatus Geothermincolia</taxon>
        <taxon>Candidatus Geothermincolales</taxon>
        <taxon>Candidatus Geothermincolaceae</taxon>
        <taxon>Candidatus Solincola</taxon>
    </lineage>
</organism>
<evidence type="ECO:0000313" key="6">
    <source>
        <dbReference type="EMBL" id="OFW60093.1"/>
    </source>
</evidence>
<dbReference type="InterPro" id="IPR051805">
    <property type="entry name" value="Dehydratase_Activator_Redct"/>
</dbReference>
<evidence type="ECO:0000256" key="1">
    <source>
        <dbReference type="ARBA" id="ARBA00001966"/>
    </source>
</evidence>
<dbReference type="NCBIfam" id="TIGR00241">
    <property type="entry name" value="CoA_E_activ"/>
    <property type="match status" value="1"/>
</dbReference>
<reference evidence="6 7" key="1">
    <citation type="journal article" date="2016" name="Nat. Commun.">
        <title>Thousands of microbial genomes shed light on interconnected biogeochemical processes in an aquifer system.</title>
        <authorList>
            <person name="Anantharaman K."/>
            <person name="Brown C.T."/>
            <person name="Hug L.A."/>
            <person name="Sharon I."/>
            <person name="Castelle C.J."/>
            <person name="Probst A.J."/>
            <person name="Thomas B.C."/>
            <person name="Singh A."/>
            <person name="Wilkins M.J."/>
            <person name="Karaoz U."/>
            <person name="Brodie E.L."/>
            <person name="Williams K.H."/>
            <person name="Hubbard S.S."/>
            <person name="Banfield J.F."/>
        </authorList>
    </citation>
    <scope>NUCLEOTIDE SEQUENCE [LARGE SCALE GENOMIC DNA]</scope>
</reference>
<proteinExistence type="predicted"/>
<dbReference type="Pfam" id="PF01869">
    <property type="entry name" value="BcrAD_BadFG"/>
    <property type="match status" value="1"/>
</dbReference>
<sequence length="256" mass="26844">MKYLGLDIGSLFSKAVVVEEDRVLASAMIETTGKIDDEVNSLIDETVSRAGITRDDLNGVGLTGRGAKLSKVGVVKRDDIACVGTAVSRLVPEANMILDMGGQSITSILLDEDGGIIDFMRNDKCASGSGKFLEVMGAALGVKVGELDSFAGGSTKPVPVSSQCGVFVESELVTHVNEGEKPADIMAGIFESVAKIVTSQALKFGFQDDYTYTGGVGKFESVIGGASKRIRGSFHEFPYDPQFAGAIGAAMLAEED</sequence>
<dbReference type="AlphaFoldDB" id="A0A1F2WTE8"/>
<keyword evidence="2" id="KW-0479">Metal-binding</keyword>
<dbReference type="CDD" id="cd24107">
    <property type="entry name" value="ASKHA_NBD_benz_CoA_BzdP"/>
    <property type="match status" value="1"/>
</dbReference>
<dbReference type="Proteomes" id="UP000177876">
    <property type="component" value="Unassembled WGS sequence"/>
</dbReference>
<evidence type="ECO:0000256" key="3">
    <source>
        <dbReference type="ARBA" id="ARBA00023004"/>
    </source>
</evidence>
<dbReference type="InterPro" id="IPR043129">
    <property type="entry name" value="ATPase_NBD"/>
</dbReference>
<keyword evidence="3" id="KW-0408">Iron</keyword>
<comment type="caution">
    <text evidence="6">The sequence shown here is derived from an EMBL/GenBank/DDBJ whole genome shotgun (WGS) entry which is preliminary data.</text>
</comment>
<dbReference type="PANTHER" id="PTHR32329:SF2">
    <property type="entry name" value="BIFUNCTIONAL PROTEIN [INCLUDES 2-HYDROXYACYL-COA DEHYDRATASE (N-TER) AND ITS ACTIVATOR DOMAIN (C_TERM)"/>
    <property type="match status" value="1"/>
</dbReference>
<dbReference type="InterPro" id="IPR008275">
    <property type="entry name" value="CoA_E_activase_dom"/>
</dbReference>
<feature type="domain" description="ATPase BadF/BadG/BcrA/BcrD type" evidence="5">
    <location>
        <begin position="4"/>
        <end position="253"/>
    </location>
</feature>
<comment type="cofactor">
    <cofactor evidence="1">
        <name>[4Fe-4S] cluster</name>
        <dbReference type="ChEBI" id="CHEBI:49883"/>
    </cofactor>
</comment>
<evidence type="ECO:0000313" key="7">
    <source>
        <dbReference type="Proteomes" id="UP000177876"/>
    </source>
</evidence>
<dbReference type="GO" id="GO:0051536">
    <property type="term" value="F:iron-sulfur cluster binding"/>
    <property type="evidence" value="ECO:0007669"/>
    <property type="project" value="UniProtKB-KW"/>
</dbReference>
<name>A0A1F2WTE8_9ACTN</name>
<dbReference type="Gene3D" id="3.30.420.40">
    <property type="match status" value="2"/>
</dbReference>